<dbReference type="Gene3D" id="1.10.150.50">
    <property type="entry name" value="Transcription Factor, Ets-1"/>
    <property type="match status" value="3"/>
</dbReference>
<feature type="compositionally biased region" description="Basic residues" evidence="6">
    <location>
        <begin position="104"/>
        <end position="114"/>
    </location>
</feature>
<dbReference type="Pfam" id="PF26022">
    <property type="entry name" value="CC_Liprin_beta"/>
    <property type="match status" value="1"/>
</dbReference>
<evidence type="ECO:0000259" key="7">
    <source>
        <dbReference type="PROSITE" id="PS50105"/>
    </source>
</evidence>
<feature type="domain" description="SAM" evidence="7">
    <location>
        <begin position="616"/>
        <end position="674"/>
    </location>
</feature>
<dbReference type="InParanoid" id="K1PZJ9"/>
<dbReference type="SUPFAM" id="SSF47769">
    <property type="entry name" value="SAM/Pointed domain"/>
    <property type="match status" value="3"/>
</dbReference>
<feature type="compositionally biased region" description="Basic and acidic residues" evidence="6">
    <location>
        <begin position="63"/>
        <end position="73"/>
    </location>
</feature>
<dbReference type="InterPro" id="IPR001660">
    <property type="entry name" value="SAM"/>
</dbReference>
<proteinExistence type="inferred from homology"/>
<comment type="similarity">
    <text evidence="1">Belongs to the liprin family. Liprin-beta subfamily.</text>
</comment>
<dbReference type="PROSITE" id="PS50105">
    <property type="entry name" value="SAM_DOMAIN"/>
    <property type="match status" value="3"/>
</dbReference>
<feature type="compositionally biased region" description="Low complexity" evidence="6">
    <location>
        <begin position="320"/>
        <end position="331"/>
    </location>
</feature>
<evidence type="ECO:0000256" key="3">
    <source>
        <dbReference type="ARBA" id="ARBA00022737"/>
    </source>
</evidence>
<dbReference type="GO" id="GO:0048786">
    <property type="term" value="C:presynaptic active zone"/>
    <property type="evidence" value="ECO:0007669"/>
    <property type="project" value="TreeGrafter"/>
</dbReference>
<feature type="coiled-coil region" evidence="5">
    <location>
        <begin position="275"/>
        <end position="305"/>
    </location>
</feature>
<sequence length="988" mass="112233">MSADPRKMLTNQSTGTYGQMAPSRSWHHNLSTSDHSEFRMDVPGFDSHRRLSHGSRTALFSSHDSHLRLRDPKTTSASSSPEKSPGIESDDSLSSASSSGHRQAAYRKRSLRHRRSEDRDLGKLLTNSVEEAESLHQRSQLGVDDGRGSRTVPRNGHRPASVCGYNVLWENRVQELVELLTRTSLETHKLDLMAEISSLKIKLASADKDRRDLDDRLRLSQRHAKELESRLAVKDAEINELRQRLLKNGSIPTPDSSEYEVEKLKKAVEALMFTNQEKDKRIDELRRLLKRYKKIEEMVVQAQGRKALEEMILNAEDDTSSTSSNTPSLSDNIPRDQHSEEGRERPYPNPSATSTPVHSLPENGIGTGNSSVLSGSSRRALQRSNSAEDLTPTNQKKKSSINNNEPEGYHNGGSTLNFGTFPGEGSEVRRSRGFPALGKALLRVKTGKRSTSAPNLANTEVVTDDEDGLQHVGTSRPPDVKKKKGILGLFGKLKRSGSQDFHERERDQFRRGGVRATATARLGWSRDVRSNDEMPFSRWDCERVCLWLNDLGLNMYLMDCRRWVKNGEQLLRATQHEIEKELGVKHPLHRKKLQLALQQINSTGKVKKMDLDHHWVTRWLDDIGLPQYKDNFYDGRVDGQMLHYLTVEDLLSLKVTNELHHISIKRAIQVLHAHGFNPQCLRRRPSPDEGQLQNIPADVSLWTNHRVMEWLRTIDLSEYAPNLRGSGVHGALIVLEPRFNAELFAQILSIPQNKTLLRRHLSTHVVALIGNETQHKKREAESTSGYVPLLPNAKVKSKKFGIFGHKRNKSDADLEDFICPDFTRRQNGVHQSKERDEKAAKEIGAYSKEINTLTVNFLSNTSLKEFHFEYNEISVLEENFLKRFPHTVEIVSVRGNRLRLDSRLAGLKKQVMVFANRTNIHWVNQNTREHHVMPLEGITEAKYVDYDPVENMVYWSDVHHGGSISRATLCAEGRYLVNLFTACIVKLM</sequence>
<dbReference type="PANTHER" id="PTHR12587:SF14">
    <property type="entry name" value="AT31531P"/>
    <property type="match status" value="1"/>
</dbReference>
<keyword evidence="4 5" id="KW-0175">Coiled coil</keyword>
<evidence type="ECO:0000256" key="5">
    <source>
        <dbReference type="SAM" id="Coils"/>
    </source>
</evidence>
<dbReference type="FunFam" id="1.10.150.50:FF:000005">
    <property type="entry name" value="Liprin-beta-1 isoform 1"/>
    <property type="match status" value="1"/>
</dbReference>
<dbReference type="Pfam" id="PF00536">
    <property type="entry name" value="SAM_1"/>
    <property type="match status" value="2"/>
</dbReference>
<dbReference type="InterPro" id="IPR029515">
    <property type="entry name" value="Liprin"/>
</dbReference>
<dbReference type="GO" id="GO:0007528">
    <property type="term" value="P:neuromuscular junction development"/>
    <property type="evidence" value="ECO:0007669"/>
    <property type="project" value="TreeGrafter"/>
</dbReference>
<keyword evidence="3" id="KW-0677">Repeat</keyword>
<name>K1PZJ9_MAGGI</name>
<dbReference type="EMBL" id="JH819194">
    <property type="protein sequence ID" value="EKC29627.1"/>
    <property type="molecule type" value="Genomic_DNA"/>
</dbReference>
<evidence type="ECO:0000256" key="2">
    <source>
        <dbReference type="ARBA" id="ARBA00022553"/>
    </source>
</evidence>
<reference evidence="8" key="1">
    <citation type="journal article" date="2012" name="Nature">
        <title>The oyster genome reveals stress adaptation and complexity of shell formation.</title>
        <authorList>
            <person name="Zhang G."/>
            <person name="Fang X."/>
            <person name="Guo X."/>
            <person name="Li L."/>
            <person name="Luo R."/>
            <person name="Xu F."/>
            <person name="Yang P."/>
            <person name="Zhang L."/>
            <person name="Wang X."/>
            <person name="Qi H."/>
            <person name="Xiong Z."/>
            <person name="Que H."/>
            <person name="Xie Y."/>
            <person name="Holland P.W."/>
            <person name="Paps J."/>
            <person name="Zhu Y."/>
            <person name="Wu F."/>
            <person name="Chen Y."/>
            <person name="Wang J."/>
            <person name="Peng C."/>
            <person name="Meng J."/>
            <person name="Yang L."/>
            <person name="Liu J."/>
            <person name="Wen B."/>
            <person name="Zhang N."/>
            <person name="Huang Z."/>
            <person name="Zhu Q."/>
            <person name="Feng Y."/>
            <person name="Mount A."/>
            <person name="Hedgecock D."/>
            <person name="Xu Z."/>
            <person name="Liu Y."/>
            <person name="Domazet-Loso T."/>
            <person name="Du Y."/>
            <person name="Sun X."/>
            <person name="Zhang S."/>
            <person name="Liu B."/>
            <person name="Cheng P."/>
            <person name="Jiang X."/>
            <person name="Li J."/>
            <person name="Fan D."/>
            <person name="Wang W."/>
            <person name="Fu W."/>
            <person name="Wang T."/>
            <person name="Wang B."/>
            <person name="Zhang J."/>
            <person name="Peng Z."/>
            <person name="Li Y."/>
            <person name="Li N."/>
            <person name="Wang J."/>
            <person name="Chen M."/>
            <person name="He Y."/>
            <person name="Tan F."/>
            <person name="Song X."/>
            <person name="Zheng Q."/>
            <person name="Huang R."/>
            <person name="Yang H."/>
            <person name="Du X."/>
            <person name="Chen L."/>
            <person name="Yang M."/>
            <person name="Gaffney P.M."/>
            <person name="Wang S."/>
            <person name="Luo L."/>
            <person name="She Z."/>
            <person name="Ming Y."/>
            <person name="Huang W."/>
            <person name="Zhang S."/>
            <person name="Huang B."/>
            <person name="Zhang Y."/>
            <person name="Qu T."/>
            <person name="Ni P."/>
            <person name="Miao G."/>
            <person name="Wang J."/>
            <person name="Wang Q."/>
            <person name="Steinberg C.E."/>
            <person name="Wang H."/>
            <person name="Li N."/>
            <person name="Qian L."/>
            <person name="Zhang G."/>
            <person name="Li Y."/>
            <person name="Yang H."/>
            <person name="Liu X."/>
            <person name="Wang J."/>
            <person name="Yin Y."/>
            <person name="Wang J."/>
        </authorList>
    </citation>
    <scope>NUCLEOTIDE SEQUENCE [LARGE SCALE GENOMIC DNA]</scope>
    <source>
        <strain evidence="8">05x7-T-G4-1.051#20</strain>
    </source>
</reference>
<evidence type="ECO:0000256" key="4">
    <source>
        <dbReference type="ARBA" id="ARBA00023054"/>
    </source>
</evidence>
<dbReference type="InterPro" id="IPR037618">
    <property type="entry name" value="LIPB1/2_SAM_2nd"/>
</dbReference>
<dbReference type="InterPro" id="IPR013761">
    <property type="entry name" value="SAM/pointed_sf"/>
</dbReference>
<gene>
    <name evidence="8" type="ORF">CGI_10027416</name>
</gene>
<feature type="region of interest" description="Disordered" evidence="6">
    <location>
        <begin position="316"/>
        <end position="431"/>
    </location>
</feature>
<feature type="coiled-coil region" evidence="5">
    <location>
        <begin position="196"/>
        <end position="244"/>
    </location>
</feature>
<dbReference type="CDD" id="cd09569">
    <property type="entry name" value="SAM_liprin-beta1_2_repeat3"/>
    <property type="match status" value="1"/>
</dbReference>
<dbReference type="InterPro" id="IPR011042">
    <property type="entry name" value="6-blade_b-propeller_TolB-like"/>
</dbReference>
<dbReference type="CDD" id="cd09563">
    <property type="entry name" value="SAM_liprin-beta1_2_repeat1"/>
    <property type="match status" value="1"/>
</dbReference>
<dbReference type="InterPro" id="IPR037617">
    <property type="entry name" value="LIPB1/2_SAM_1"/>
</dbReference>
<dbReference type="InterPro" id="IPR058914">
    <property type="entry name" value="LIPB1/2_CC"/>
</dbReference>
<dbReference type="FunCoup" id="K1PZJ9">
    <property type="interactions" value="69"/>
</dbReference>
<dbReference type="HOGENOM" id="CLU_302119_0_0_1"/>
<evidence type="ECO:0000256" key="1">
    <source>
        <dbReference type="ARBA" id="ARBA00007547"/>
    </source>
</evidence>
<protein>
    <submittedName>
        <fullName evidence="8">Liprin-beta-1</fullName>
    </submittedName>
</protein>
<feature type="region of interest" description="Disordered" evidence="6">
    <location>
        <begin position="1"/>
        <end position="38"/>
    </location>
</feature>
<dbReference type="Gene3D" id="2.120.10.30">
    <property type="entry name" value="TolB, C-terminal domain"/>
    <property type="match status" value="1"/>
</dbReference>
<dbReference type="PANTHER" id="PTHR12587">
    <property type="entry name" value="LAR INTERACTING PROTEIN LIP -RELATED PROTEIN"/>
    <property type="match status" value="1"/>
</dbReference>
<dbReference type="Pfam" id="PF07647">
    <property type="entry name" value="SAM_2"/>
    <property type="match status" value="1"/>
</dbReference>
<evidence type="ECO:0000313" key="8">
    <source>
        <dbReference type="EMBL" id="EKC29627.1"/>
    </source>
</evidence>
<evidence type="ECO:0000256" key="6">
    <source>
        <dbReference type="SAM" id="MobiDB-lite"/>
    </source>
</evidence>
<dbReference type="GO" id="GO:0005829">
    <property type="term" value="C:cytosol"/>
    <property type="evidence" value="ECO:0007669"/>
    <property type="project" value="UniProtKB-ARBA"/>
</dbReference>
<feature type="compositionally biased region" description="Polar residues" evidence="6">
    <location>
        <begin position="368"/>
        <end position="405"/>
    </location>
</feature>
<feature type="domain" description="SAM" evidence="7">
    <location>
        <begin position="539"/>
        <end position="603"/>
    </location>
</feature>
<dbReference type="InterPro" id="IPR037619">
    <property type="entry name" value="LIPB1/2_SAM_3rd"/>
</dbReference>
<dbReference type="CDD" id="cd09566">
    <property type="entry name" value="SAM_liprin-beta1_2_repeat2"/>
    <property type="match status" value="1"/>
</dbReference>
<dbReference type="FunFam" id="1.10.150.50:FF:000007">
    <property type="entry name" value="Liprin-beta-1 isoform 1"/>
    <property type="match status" value="1"/>
</dbReference>
<feature type="compositionally biased region" description="Basic and acidic residues" evidence="6">
    <location>
        <begin position="333"/>
        <end position="346"/>
    </location>
</feature>
<organism evidence="8">
    <name type="scientific">Magallana gigas</name>
    <name type="common">Pacific oyster</name>
    <name type="synonym">Crassostrea gigas</name>
    <dbReference type="NCBI Taxonomy" id="29159"/>
    <lineage>
        <taxon>Eukaryota</taxon>
        <taxon>Metazoa</taxon>
        <taxon>Spiralia</taxon>
        <taxon>Lophotrochozoa</taxon>
        <taxon>Mollusca</taxon>
        <taxon>Bivalvia</taxon>
        <taxon>Autobranchia</taxon>
        <taxon>Pteriomorphia</taxon>
        <taxon>Ostreida</taxon>
        <taxon>Ostreoidea</taxon>
        <taxon>Ostreidae</taxon>
        <taxon>Magallana</taxon>
    </lineage>
</organism>
<feature type="region of interest" description="Disordered" evidence="6">
    <location>
        <begin position="56"/>
        <end position="157"/>
    </location>
</feature>
<keyword evidence="2" id="KW-0597">Phosphoprotein</keyword>
<dbReference type="SMART" id="SM00454">
    <property type="entry name" value="SAM"/>
    <property type="match status" value="3"/>
</dbReference>
<accession>K1PZJ9</accession>
<dbReference type="AlphaFoldDB" id="K1PZJ9"/>
<feature type="domain" description="SAM" evidence="7">
    <location>
        <begin position="702"/>
        <end position="733"/>
    </location>
</feature>